<dbReference type="InterPro" id="IPR011761">
    <property type="entry name" value="ATP-grasp"/>
</dbReference>
<dbReference type="Proteomes" id="UP001224122">
    <property type="component" value="Unassembled WGS sequence"/>
</dbReference>
<dbReference type="InterPro" id="IPR026838">
    <property type="entry name" value="YheC/D"/>
</dbReference>
<accession>A0ABT9XRA4</accession>
<evidence type="ECO:0000259" key="2">
    <source>
        <dbReference type="PROSITE" id="PS50975"/>
    </source>
</evidence>
<dbReference type="PROSITE" id="PS50975">
    <property type="entry name" value="ATP_GRASP"/>
    <property type="match status" value="1"/>
</dbReference>
<keyword evidence="4" id="KW-1185">Reference proteome</keyword>
<dbReference type="RefSeq" id="WP_307405482.1">
    <property type="nucleotide sequence ID" value="NZ_JAUSTW010000002.1"/>
</dbReference>
<reference evidence="3 4" key="1">
    <citation type="submission" date="2023-07" db="EMBL/GenBank/DDBJ databases">
        <title>Genomic Encyclopedia of Type Strains, Phase IV (KMG-IV): sequencing the most valuable type-strain genomes for metagenomic binning, comparative biology and taxonomic classification.</title>
        <authorList>
            <person name="Goeker M."/>
        </authorList>
    </citation>
    <scope>NUCLEOTIDE SEQUENCE [LARGE SCALE GENOMIC DNA]</scope>
    <source>
        <strain evidence="3 4">DSM 27594</strain>
    </source>
</reference>
<dbReference type="SUPFAM" id="SSF56059">
    <property type="entry name" value="Glutathione synthetase ATP-binding domain-like"/>
    <property type="match status" value="1"/>
</dbReference>
<comment type="caution">
    <text evidence="3">The sequence shown here is derived from an EMBL/GenBank/DDBJ whole genome shotgun (WGS) entry which is preliminary data.</text>
</comment>
<dbReference type="Gene3D" id="3.30.1490.20">
    <property type="entry name" value="ATP-grasp fold, A domain"/>
    <property type="match status" value="1"/>
</dbReference>
<dbReference type="PANTHER" id="PTHR21621">
    <property type="entry name" value="RIBOSOMAL PROTEIN S6 MODIFICATION PROTEIN"/>
    <property type="match status" value="1"/>
</dbReference>
<organism evidence="3 4">
    <name type="scientific">Neobacillus ginsengisoli</name>
    <dbReference type="NCBI Taxonomy" id="904295"/>
    <lineage>
        <taxon>Bacteria</taxon>
        <taxon>Bacillati</taxon>
        <taxon>Bacillota</taxon>
        <taxon>Bacilli</taxon>
        <taxon>Bacillales</taxon>
        <taxon>Bacillaceae</taxon>
        <taxon>Neobacillus</taxon>
    </lineage>
</organism>
<keyword evidence="1" id="KW-0547">Nucleotide-binding</keyword>
<name>A0ABT9XRA4_9BACI</name>
<evidence type="ECO:0000256" key="1">
    <source>
        <dbReference type="PROSITE-ProRule" id="PRU00409"/>
    </source>
</evidence>
<keyword evidence="1" id="KW-0067">ATP-binding</keyword>
<dbReference type="Pfam" id="PF14398">
    <property type="entry name" value="ATPgrasp_YheCD"/>
    <property type="match status" value="1"/>
</dbReference>
<evidence type="ECO:0000313" key="4">
    <source>
        <dbReference type="Proteomes" id="UP001224122"/>
    </source>
</evidence>
<sequence length="459" mass="52898">MSVSLTTITIVPGKSNNRNDSLIQISNPLIQALQLEIDEEIKISLGQKIIYLQVQTIDSVNYEIHFPENILKELCLPIQKYKFQAKFNSENHTLYLGPVIGLLTDFHINENEDPHFRSVHTFCGELHQQISENGGFFYVFAYHEYLSRGYYFENGKWISAKLPLPDVVYNRIHSRRLEQNNHFKNFRKKLDQSNIPIFNNRFLSKWEVYEHLIKDDYPQSFVPETGIFSEENLYEFAQKYKTVFIKPVHGSQGRNIFKIEKEDDLHYSFQSSIKSKADQVGKKYSLKEIYQQIQPFIHNRIYIIQQGIPLVTAESCAMDFRVLCHKNQFNFWEVTSIVARISAEQEFVSNIARGGRILKPLNALSTCMNKRKALEVIANMKELSIETASIISKHSPGITGELGIDIGVGKDGKLWLIEVNSKPSKNFEDGLGKIRPSAKSIIEYCTALAFNTDILKEEL</sequence>
<dbReference type="Gene3D" id="3.30.470.20">
    <property type="entry name" value="ATP-grasp fold, B domain"/>
    <property type="match status" value="1"/>
</dbReference>
<evidence type="ECO:0000313" key="3">
    <source>
        <dbReference type="EMBL" id="MDQ0198096.1"/>
    </source>
</evidence>
<dbReference type="PANTHER" id="PTHR21621:SF0">
    <property type="entry name" value="BETA-CITRYLGLUTAMATE SYNTHASE B-RELATED"/>
    <property type="match status" value="1"/>
</dbReference>
<gene>
    <name evidence="3" type="ORF">J2S10_001237</name>
</gene>
<dbReference type="InterPro" id="IPR013815">
    <property type="entry name" value="ATP_grasp_subdomain_1"/>
</dbReference>
<dbReference type="EMBL" id="JAUSTW010000002">
    <property type="protein sequence ID" value="MDQ0198096.1"/>
    <property type="molecule type" value="Genomic_DNA"/>
</dbReference>
<protein>
    <submittedName>
        <fullName evidence="3">Glutathione synthase/RimK-type ligase-like ATP-grasp enzyme</fullName>
    </submittedName>
</protein>
<feature type="domain" description="ATP-grasp" evidence="2">
    <location>
        <begin position="214"/>
        <end position="450"/>
    </location>
</feature>
<proteinExistence type="predicted"/>